<sequence>MAVRCSYPAQNTTEVEISELEKRFVATTKDLFTDNGGDVEHKHFKDVRIVNTDRAFGVRLSYHISKQFGEDGFPSDRSIRIDLSGHAGQSFGAFLVKGVALYLEGDANDYVGKGLSGGKIVIYPSRDATFPSEENSVIGNVALYGASSGKYS</sequence>
<proteinExistence type="predicted"/>
<dbReference type="Gene3D" id="2.160.20.60">
    <property type="entry name" value="Glutamate synthase, alpha subunit, C-terminal domain"/>
    <property type="match status" value="1"/>
</dbReference>
<reference evidence="2 3" key="2">
    <citation type="submission" date="2018-11" db="EMBL/GenBank/DDBJ databases">
        <authorList>
            <consortium name="Pathogen Informatics"/>
        </authorList>
    </citation>
    <scope>NUCLEOTIDE SEQUENCE [LARGE SCALE GENOMIC DNA]</scope>
</reference>
<dbReference type="InterPro" id="IPR051394">
    <property type="entry name" value="Glutamate_Synthase"/>
</dbReference>
<dbReference type="EMBL" id="UYRT01003874">
    <property type="protein sequence ID" value="VDK34793.1"/>
    <property type="molecule type" value="Genomic_DNA"/>
</dbReference>
<evidence type="ECO:0000313" key="2">
    <source>
        <dbReference type="EMBL" id="VDK34793.1"/>
    </source>
</evidence>
<dbReference type="Proteomes" id="UP000271098">
    <property type="component" value="Unassembled WGS sequence"/>
</dbReference>
<reference evidence="4" key="1">
    <citation type="submission" date="2016-06" db="UniProtKB">
        <authorList>
            <consortium name="WormBaseParasite"/>
        </authorList>
    </citation>
    <scope>IDENTIFICATION</scope>
</reference>
<evidence type="ECO:0000259" key="1">
    <source>
        <dbReference type="Pfam" id="PF01493"/>
    </source>
</evidence>
<dbReference type="SUPFAM" id="SSF69336">
    <property type="entry name" value="Alpha subunit of glutamate synthase, C-terminal domain"/>
    <property type="match status" value="1"/>
</dbReference>
<accession>A0A183D1E2</accession>
<dbReference type="OrthoDB" id="4327079at2759"/>
<dbReference type="AlphaFoldDB" id="A0A183D1E2"/>
<keyword evidence="3" id="KW-1185">Reference proteome</keyword>
<dbReference type="PANTHER" id="PTHR43100">
    <property type="entry name" value="GLUTAMATE SYNTHASE [NADPH] SMALL CHAIN"/>
    <property type="match status" value="1"/>
</dbReference>
<protein>
    <submittedName>
        <fullName evidence="4">GXGXG domain-containing protein</fullName>
    </submittedName>
</protein>
<evidence type="ECO:0000313" key="4">
    <source>
        <dbReference type="WBParaSite" id="GPUH_0000253801-mRNA-1"/>
    </source>
</evidence>
<dbReference type="GO" id="GO:0016491">
    <property type="term" value="F:oxidoreductase activity"/>
    <property type="evidence" value="ECO:0007669"/>
    <property type="project" value="InterPro"/>
</dbReference>
<organism evidence="4">
    <name type="scientific">Gongylonema pulchrum</name>
    <dbReference type="NCBI Taxonomy" id="637853"/>
    <lineage>
        <taxon>Eukaryota</taxon>
        <taxon>Metazoa</taxon>
        <taxon>Ecdysozoa</taxon>
        <taxon>Nematoda</taxon>
        <taxon>Chromadorea</taxon>
        <taxon>Rhabditida</taxon>
        <taxon>Spirurina</taxon>
        <taxon>Spiruromorpha</taxon>
        <taxon>Spiruroidea</taxon>
        <taxon>Gongylonematidae</taxon>
        <taxon>Gongylonema</taxon>
    </lineage>
</organism>
<dbReference type="InterPro" id="IPR002489">
    <property type="entry name" value="Glu_synth_asu_C"/>
</dbReference>
<name>A0A183D1E2_9BILA</name>
<dbReference type="PANTHER" id="PTHR43100:SF1">
    <property type="entry name" value="GLUTAMATE SYNTHASE [NADPH] SMALL CHAIN"/>
    <property type="match status" value="1"/>
</dbReference>
<dbReference type="Pfam" id="PF01493">
    <property type="entry name" value="GXGXG"/>
    <property type="match status" value="1"/>
</dbReference>
<dbReference type="InterPro" id="IPR036485">
    <property type="entry name" value="Glu_synth_asu_C_sf"/>
</dbReference>
<gene>
    <name evidence="2" type="ORF">GPUH_LOCUS2534</name>
</gene>
<dbReference type="WBParaSite" id="GPUH_0000253801-mRNA-1">
    <property type="protein sequence ID" value="GPUH_0000253801-mRNA-1"/>
    <property type="gene ID" value="GPUH_0000253801"/>
</dbReference>
<evidence type="ECO:0000313" key="3">
    <source>
        <dbReference type="Proteomes" id="UP000271098"/>
    </source>
</evidence>
<feature type="domain" description="Glutamate synthase alpha subunit C-terminal" evidence="1">
    <location>
        <begin position="48"/>
        <end position="150"/>
    </location>
</feature>